<dbReference type="OrthoDB" id="85233at2157"/>
<name>A0A100XYI0_9EURY</name>
<feature type="compositionally biased region" description="Basic and acidic residues" evidence="1">
    <location>
        <begin position="58"/>
        <end position="72"/>
    </location>
</feature>
<dbReference type="Proteomes" id="UP000053462">
    <property type="component" value="Unassembled WGS sequence"/>
</dbReference>
<evidence type="ECO:0000256" key="1">
    <source>
        <dbReference type="SAM" id="MobiDB-lite"/>
    </source>
</evidence>
<dbReference type="Gene3D" id="3.40.50.300">
    <property type="entry name" value="P-loop containing nucleotide triphosphate hydrolases"/>
    <property type="match status" value="1"/>
</dbReference>
<evidence type="ECO:0000313" key="2">
    <source>
        <dbReference type="EMBL" id="KUH33988.1"/>
    </source>
</evidence>
<accession>A0A100XYI0</accession>
<comment type="caution">
    <text evidence="2">The sequence shown here is derived from an EMBL/GenBank/DDBJ whole genome shotgun (WGS) entry which is preliminary data.</text>
</comment>
<sequence>MNTTVPVRKLLERARSAGFDIVEAGRNGRLAVIDMFNEQTGLDFVYSIETVDRTLIIPDREGDGRDTGEIQHKGQNRRRGNSNTRRPL</sequence>
<organism evidence="2 3">
    <name type="scientific">Thermococcus celericrescens</name>
    <dbReference type="NCBI Taxonomy" id="227598"/>
    <lineage>
        <taxon>Archaea</taxon>
        <taxon>Methanobacteriati</taxon>
        <taxon>Methanobacteriota</taxon>
        <taxon>Thermococci</taxon>
        <taxon>Thermococcales</taxon>
        <taxon>Thermococcaceae</taxon>
        <taxon>Thermococcus</taxon>
    </lineage>
</organism>
<dbReference type="AlphaFoldDB" id="A0A100XYI0"/>
<dbReference type="STRING" id="227598.APY94_03700"/>
<keyword evidence="3" id="KW-1185">Reference proteome</keyword>
<proteinExistence type="predicted"/>
<dbReference type="EMBL" id="LLYW01000012">
    <property type="protein sequence ID" value="KUH33988.1"/>
    <property type="molecule type" value="Genomic_DNA"/>
</dbReference>
<dbReference type="RefSeq" id="WP_058938352.1">
    <property type="nucleotide sequence ID" value="NZ_LLYW01000012.1"/>
</dbReference>
<gene>
    <name evidence="2" type="ORF">APY94_03700</name>
</gene>
<reference evidence="2 3" key="1">
    <citation type="submission" date="2015-10" db="EMBL/GenBank/DDBJ databases">
        <title>Draft genome sequence of Thermococcus celericrescens strain DSM 17994.</title>
        <authorList>
            <person name="Hong S.-J."/>
            <person name="Park C.-E."/>
            <person name="Shin J.-H."/>
        </authorList>
    </citation>
    <scope>NUCLEOTIDE SEQUENCE [LARGE SCALE GENOMIC DNA]</scope>
    <source>
        <strain evidence="2 3">DSM 17994</strain>
    </source>
</reference>
<evidence type="ECO:0000313" key="3">
    <source>
        <dbReference type="Proteomes" id="UP000053462"/>
    </source>
</evidence>
<dbReference type="InterPro" id="IPR027417">
    <property type="entry name" value="P-loop_NTPase"/>
</dbReference>
<feature type="region of interest" description="Disordered" evidence="1">
    <location>
        <begin position="58"/>
        <end position="88"/>
    </location>
</feature>
<protein>
    <submittedName>
        <fullName evidence="2">Uncharacterized protein</fullName>
    </submittedName>
</protein>